<keyword evidence="5" id="KW-0573">Peptidoglycan synthesis</keyword>
<feature type="compositionally biased region" description="Basic and acidic residues" evidence="8">
    <location>
        <begin position="130"/>
        <end position="159"/>
    </location>
</feature>
<keyword evidence="4" id="KW-0133">Cell shape</keyword>
<dbReference type="Proteomes" id="UP001183610">
    <property type="component" value="Unassembled WGS sequence"/>
</dbReference>
<feature type="compositionally biased region" description="Low complexity" evidence="8">
    <location>
        <begin position="456"/>
        <end position="474"/>
    </location>
</feature>
<keyword evidence="10" id="KW-0645">Protease</keyword>
<evidence type="ECO:0000259" key="9">
    <source>
        <dbReference type="Pfam" id="PF00768"/>
    </source>
</evidence>
<evidence type="ECO:0000256" key="1">
    <source>
        <dbReference type="ARBA" id="ARBA00007164"/>
    </source>
</evidence>
<feature type="compositionally biased region" description="Low complexity" evidence="8">
    <location>
        <begin position="190"/>
        <end position="200"/>
    </location>
</feature>
<feature type="compositionally biased region" description="Low complexity" evidence="8">
    <location>
        <begin position="371"/>
        <end position="442"/>
    </location>
</feature>
<evidence type="ECO:0000256" key="8">
    <source>
        <dbReference type="SAM" id="MobiDB-lite"/>
    </source>
</evidence>
<dbReference type="Gene3D" id="3.40.710.10">
    <property type="entry name" value="DD-peptidase/beta-lactamase superfamily"/>
    <property type="match status" value="1"/>
</dbReference>
<feature type="compositionally biased region" description="Basic and acidic residues" evidence="8">
    <location>
        <begin position="318"/>
        <end position="333"/>
    </location>
</feature>
<feature type="compositionally biased region" description="Low complexity" evidence="8">
    <location>
        <begin position="252"/>
        <end position="275"/>
    </location>
</feature>
<organism evidence="10 11">
    <name type="scientific">Streptomyces evansiae</name>
    <dbReference type="NCBI Taxonomy" id="3075535"/>
    <lineage>
        <taxon>Bacteria</taxon>
        <taxon>Bacillati</taxon>
        <taxon>Actinomycetota</taxon>
        <taxon>Actinomycetes</taxon>
        <taxon>Kitasatosporales</taxon>
        <taxon>Streptomycetaceae</taxon>
        <taxon>Streptomyces</taxon>
    </lineage>
</organism>
<dbReference type="SUPFAM" id="SSF56601">
    <property type="entry name" value="beta-lactamase/transpeptidase-like"/>
    <property type="match status" value="1"/>
</dbReference>
<dbReference type="PANTHER" id="PTHR21581:SF33">
    <property type="entry name" value="D-ALANYL-D-ALANINE CARBOXYPEPTIDASE DACB"/>
    <property type="match status" value="1"/>
</dbReference>
<evidence type="ECO:0000256" key="6">
    <source>
        <dbReference type="ARBA" id="ARBA00023316"/>
    </source>
</evidence>
<accession>A0ABU2R921</accession>
<keyword evidence="2" id="KW-0732">Signal</keyword>
<keyword evidence="10" id="KW-0121">Carboxypeptidase</keyword>
<feature type="region of interest" description="Disordered" evidence="8">
    <location>
        <begin position="1"/>
        <end position="476"/>
    </location>
</feature>
<dbReference type="EMBL" id="JAVRET010000117">
    <property type="protein sequence ID" value="MDT0413201.1"/>
    <property type="molecule type" value="Genomic_DNA"/>
</dbReference>
<keyword evidence="6" id="KW-0961">Cell wall biogenesis/degradation</keyword>
<evidence type="ECO:0000256" key="2">
    <source>
        <dbReference type="ARBA" id="ARBA00022729"/>
    </source>
</evidence>
<evidence type="ECO:0000313" key="11">
    <source>
        <dbReference type="Proteomes" id="UP001183610"/>
    </source>
</evidence>
<evidence type="ECO:0000256" key="4">
    <source>
        <dbReference type="ARBA" id="ARBA00022960"/>
    </source>
</evidence>
<comment type="similarity">
    <text evidence="1 7">Belongs to the peptidase S11 family.</text>
</comment>
<evidence type="ECO:0000256" key="5">
    <source>
        <dbReference type="ARBA" id="ARBA00022984"/>
    </source>
</evidence>
<protein>
    <submittedName>
        <fullName evidence="10">D-alanyl-D-alanine carboxypeptidase</fullName>
    </submittedName>
</protein>
<dbReference type="Pfam" id="PF00768">
    <property type="entry name" value="Peptidase_S11"/>
    <property type="match status" value="1"/>
</dbReference>
<feature type="domain" description="Peptidase S11 D-alanyl-D-alanine carboxypeptidase A N-terminal" evidence="9">
    <location>
        <begin position="591"/>
        <end position="783"/>
    </location>
</feature>
<gene>
    <name evidence="10" type="ORF">RM698_29675</name>
</gene>
<feature type="compositionally biased region" description="Basic and acidic residues" evidence="8">
    <location>
        <begin position="179"/>
        <end position="189"/>
    </location>
</feature>
<evidence type="ECO:0000256" key="7">
    <source>
        <dbReference type="RuleBase" id="RU004016"/>
    </source>
</evidence>
<reference evidence="11" key="1">
    <citation type="submission" date="2023-07" db="EMBL/GenBank/DDBJ databases">
        <title>30 novel species of actinomycetes from the DSMZ collection.</title>
        <authorList>
            <person name="Nouioui I."/>
        </authorList>
    </citation>
    <scope>NUCLEOTIDE SEQUENCE [LARGE SCALE GENOMIC DNA]</scope>
    <source>
        <strain evidence="11">DSM 41979</strain>
    </source>
</reference>
<keyword evidence="11" id="KW-1185">Reference proteome</keyword>
<keyword evidence="3" id="KW-0378">Hydrolase</keyword>
<proteinExistence type="inferred from homology"/>
<dbReference type="PANTHER" id="PTHR21581">
    <property type="entry name" value="D-ALANYL-D-ALANINE CARBOXYPEPTIDASE"/>
    <property type="match status" value="1"/>
</dbReference>
<dbReference type="InterPro" id="IPR018044">
    <property type="entry name" value="Peptidase_S11"/>
</dbReference>
<evidence type="ECO:0000256" key="3">
    <source>
        <dbReference type="ARBA" id="ARBA00022801"/>
    </source>
</evidence>
<sequence>MAGESPDRAQEHNSPEGSARTRTTGTGGGIPVSRPDDRLRAAVAQWVRSADETEEPEARAAEPGAGAGEPAAGAEEPAVRADEPAAKPAAGPSWAREAREAPEDDGTEPGGTGAGAAPEREAEAVPVQADEPRVPEESPEPEAAKEPAEEPGKPGHAGEPDAPDEAEAAADEPAGQPEAPHEPEAEPKSAPESALGSAPEPKADPEPKPAPATRGLSFHKVDTPTTSLSVFGVVRPAADHTTTVLKLPEAEAPSSKLSDAPKAAAPKPAEALKAPKAAEPKPADAPEPPKPAGLKPAGPLPDEEPPAERTSKFVPLRPLDDARPAALRPKDPRAAAGTTAEPRTTGKDAEKAPGKATDAAPAKAKKKPRTDAPAARPSEAAAGKSAQPSGAAAGKSAQPSGAAAGKSAQPSGAAAGKSAQPSGAAAGKSAASADDSAAKSSSPFGAGYTASQPDNTTTGSTPSSTSPTTPASITAEIPVGTAVGAEETRQQPLPPKAPLDLLAELTNTPPPPETPMRTVVRRFKIWTPLVLLLVVVLGIVQAVRPLPQPTLSLTAATTYQFSGKAAAMPWPKSGQAAMDVDGLGSFGSSGAQKPVPIASVAKVMTAYLVLRDHPVKKGGDGASITMDQKAEDDAGLSAQNESTVDVRAGQKLSQKEAIEAIMLASANNIARQLARWDAGSEKDFVAKMNKAADELGMKNTTYTDPSGLNKTTVSTAEDQVKLGKVAMKDPLFREVVRMPAYVDSNGKTQTNWNRLVPMNNTVGIKTGTTTAAGGNLLYAATKEVGGTTRTIVGAVLAQPPAPEDNSILTGALNAGKALIEAAQGTLVAEKVVKKGDVVGSVDDGLGGTTPVVAAKDLTAVGWPGLTVRLKLVDDGTALPHEAAAGTKVGVLRAGDGTSSAVEVPVVLRSALSEPGLGTKLTRLG</sequence>
<evidence type="ECO:0000313" key="10">
    <source>
        <dbReference type="EMBL" id="MDT0413201.1"/>
    </source>
</evidence>
<dbReference type="InterPro" id="IPR012338">
    <property type="entry name" value="Beta-lactam/transpept-like"/>
</dbReference>
<feature type="compositionally biased region" description="Acidic residues" evidence="8">
    <location>
        <begin position="161"/>
        <end position="170"/>
    </location>
</feature>
<feature type="compositionally biased region" description="Basic and acidic residues" evidence="8">
    <location>
        <begin position="344"/>
        <end position="353"/>
    </location>
</feature>
<dbReference type="RefSeq" id="WP_029396521.1">
    <property type="nucleotide sequence ID" value="NZ_JAVRET010000117.1"/>
</dbReference>
<dbReference type="PRINTS" id="PR00725">
    <property type="entry name" value="DADACBPTASE1"/>
</dbReference>
<name>A0ABU2R921_9ACTN</name>
<dbReference type="InterPro" id="IPR001967">
    <property type="entry name" value="Peptidase_S11_N"/>
</dbReference>
<feature type="compositionally biased region" description="Low complexity" evidence="8">
    <location>
        <begin position="61"/>
        <end position="76"/>
    </location>
</feature>
<comment type="caution">
    <text evidence="10">The sequence shown here is derived from an EMBL/GenBank/DDBJ whole genome shotgun (WGS) entry which is preliminary data.</text>
</comment>
<feature type="compositionally biased region" description="Basic and acidic residues" evidence="8">
    <location>
        <begin position="1"/>
        <end position="14"/>
    </location>
</feature>
<dbReference type="GO" id="GO:0004180">
    <property type="term" value="F:carboxypeptidase activity"/>
    <property type="evidence" value="ECO:0007669"/>
    <property type="project" value="UniProtKB-KW"/>
</dbReference>